<dbReference type="InterPro" id="IPR018060">
    <property type="entry name" value="HTH_AraC"/>
</dbReference>
<dbReference type="Pfam" id="PF13377">
    <property type="entry name" value="Peripla_BP_3"/>
    <property type="match status" value="1"/>
</dbReference>
<keyword evidence="3" id="KW-0804">Transcription</keyword>
<dbReference type="Proteomes" id="UP000319004">
    <property type="component" value="Chromosome"/>
</dbReference>
<dbReference type="InterPro" id="IPR046335">
    <property type="entry name" value="LacI/GalR-like_sensor"/>
</dbReference>
<keyword evidence="1" id="KW-0805">Transcription regulation</keyword>
<dbReference type="GO" id="GO:0000976">
    <property type="term" value="F:transcription cis-regulatory region binding"/>
    <property type="evidence" value="ECO:0007669"/>
    <property type="project" value="TreeGrafter"/>
</dbReference>
<dbReference type="InterPro" id="IPR028082">
    <property type="entry name" value="Peripla_BP_I"/>
</dbReference>
<dbReference type="SMART" id="SM00342">
    <property type="entry name" value="HTH_ARAC"/>
    <property type="match status" value="1"/>
</dbReference>
<dbReference type="CDD" id="cd01543">
    <property type="entry name" value="PBP1_XylR"/>
    <property type="match status" value="1"/>
</dbReference>
<gene>
    <name evidence="5" type="primary">xylR_2</name>
    <name evidence="5" type="ORF">Enr13x_47180</name>
</gene>
<organism evidence="5 6">
    <name type="scientific">Stieleria neptunia</name>
    <dbReference type="NCBI Taxonomy" id="2527979"/>
    <lineage>
        <taxon>Bacteria</taxon>
        <taxon>Pseudomonadati</taxon>
        <taxon>Planctomycetota</taxon>
        <taxon>Planctomycetia</taxon>
        <taxon>Pirellulales</taxon>
        <taxon>Pirellulaceae</taxon>
        <taxon>Stieleria</taxon>
    </lineage>
</organism>
<keyword evidence="2" id="KW-0238">DNA-binding</keyword>
<accession>A0A518HVK6</accession>
<evidence type="ECO:0000256" key="1">
    <source>
        <dbReference type="ARBA" id="ARBA00023015"/>
    </source>
</evidence>
<name>A0A518HVK6_9BACT</name>
<dbReference type="SUPFAM" id="SSF53822">
    <property type="entry name" value="Periplasmic binding protein-like I"/>
    <property type="match status" value="1"/>
</dbReference>
<evidence type="ECO:0000313" key="5">
    <source>
        <dbReference type="EMBL" id="QDV44847.1"/>
    </source>
</evidence>
<dbReference type="PROSITE" id="PS01124">
    <property type="entry name" value="HTH_ARAC_FAMILY_2"/>
    <property type="match status" value="1"/>
</dbReference>
<dbReference type="Pfam" id="PF12833">
    <property type="entry name" value="HTH_18"/>
    <property type="match status" value="1"/>
</dbReference>
<dbReference type="AlphaFoldDB" id="A0A518HVK6"/>
<dbReference type="OrthoDB" id="9795616at2"/>
<dbReference type="KEGG" id="snep:Enr13x_47180"/>
<evidence type="ECO:0000256" key="2">
    <source>
        <dbReference type="ARBA" id="ARBA00023125"/>
    </source>
</evidence>
<evidence type="ECO:0000256" key="3">
    <source>
        <dbReference type="ARBA" id="ARBA00023163"/>
    </source>
</evidence>
<dbReference type="RefSeq" id="WP_145389117.1">
    <property type="nucleotide sequence ID" value="NZ_CP037423.1"/>
</dbReference>
<keyword evidence="6" id="KW-1185">Reference proteome</keyword>
<feature type="domain" description="HTH araC/xylS-type" evidence="4">
    <location>
        <begin position="281"/>
        <end position="379"/>
    </location>
</feature>
<dbReference type="InterPro" id="IPR009057">
    <property type="entry name" value="Homeodomain-like_sf"/>
</dbReference>
<evidence type="ECO:0000259" key="4">
    <source>
        <dbReference type="PROSITE" id="PS01124"/>
    </source>
</evidence>
<sequence>MQQRSVALLIESSNEYARGLLRGVLRYQEEFGRWKVDLPEQHRGADPPSWLRRYPGDGILARIETDKIAQAVRATGLPTIDLSAARRLPDIPWLETDDQQIADLAVEHFRERGLRTLAFCGETEFNWACWRRDAFVAAAGARGLEVSVYDIPPETPRTTWARQRPKLLRWIRDLPSPCGLMAAYDSLARRILDLCDEAGRSVPDSIAVLGVDDDPLLCRLASPPLTSVIPDAEQAGYVAAELLEKMMDGAVVPATGTLLPPIGISTRRSTDTVAVDDPEIENAARYILANACSGIRVGDVVATTSMTRRALELRFKAMLGKTPHEMIVATRIQRAERLLRETSFPLDLIARRCGIEHAEYLSVMFRKQRGITPGKYRDSFR</sequence>
<evidence type="ECO:0000313" key="6">
    <source>
        <dbReference type="Proteomes" id="UP000319004"/>
    </source>
</evidence>
<dbReference type="SUPFAM" id="SSF46689">
    <property type="entry name" value="Homeodomain-like"/>
    <property type="match status" value="1"/>
</dbReference>
<dbReference type="PANTHER" id="PTHR30146:SF24">
    <property type="entry name" value="XYLOSE OPERON REGULATORY PROTEIN"/>
    <property type="match status" value="1"/>
</dbReference>
<dbReference type="Gene3D" id="3.40.50.2300">
    <property type="match status" value="2"/>
</dbReference>
<dbReference type="GO" id="GO:0003700">
    <property type="term" value="F:DNA-binding transcription factor activity"/>
    <property type="evidence" value="ECO:0007669"/>
    <property type="project" value="InterPro"/>
</dbReference>
<protein>
    <submittedName>
        <fullName evidence="5">Xylose operon regulatory protein</fullName>
    </submittedName>
</protein>
<proteinExistence type="predicted"/>
<dbReference type="EMBL" id="CP037423">
    <property type="protein sequence ID" value="QDV44847.1"/>
    <property type="molecule type" value="Genomic_DNA"/>
</dbReference>
<dbReference type="PANTHER" id="PTHR30146">
    <property type="entry name" value="LACI-RELATED TRANSCRIPTIONAL REPRESSOR"/>
    <property type="match status" value="1"/>
</dbReference>
<dbReference type="Gene3D" id="1.10.10.60">
    <property type="entry name" value="Homeodomain-like"/>
    <property type="match status" value="1"/>
</dbReference>
<reference evidence="5 6" key="1">
    <citation type="submission" date="2019-03" db="EMBL/GenBank/DDBJ databases">
        <title>Deep-cultivation of Planctomycetes and their phenomic and genomic characterization uncovers novel biology.</title>
        <authorList>
            <person name="Wiegand S."/>
            <person name="Jogler M."/>
            <person name="Boedeker C."/>
            <person name="Pinto D."/>
            <person name="Vollmers J."/>
            <person name="Rivas-Marin E."/>
            <person name="Kohn T."/>
            <person name="Peeters S.H."/>
            <person name="Heuer A."/>
            <person name="Rast P."/>
            <person name="Oberbeckmann S."/>
            <person name="Bunk B."/>
            <person name="Jeske O."/>
            <person name="Meyerdierks A."/>
            <person name="Storesund J.E."/>
            <person name="Kallscheuer N."/>
            <person name="Luecker S."/>
            <person name="Lage O.M."/>
            <person name="Pohl T."/>
            <person name="Merkel B.J."/>
            <person name="Hornburger P."/>
            <person name="Mueller R.-W."/>
            <person name="Bruemmer F."/>
            <person name="Labrenz M."/>
            <person name="Spormann A.M."/>
            <person name="Op den Camp H."/>
            <person name="Overmann J."/>
            <person name="Amann R."/>
            <person name="Jetten M.S.M."/>
            <person name="Mascher T."/>
            <person name="Medema M.H."/>
            <person name="Devos D.P."/>
            <person name="Kaster A.-K."/>
            <person name="Ovreas L."/>
            <person name="Rohde M."/>
            <person name="Galperin M.Y."/>
            <person name="Jogler C."/>
        </authorList>
    </citation>
    <scope>NUCLEOTIDE SEQUENCE [LARGE SCALE GENOMIC DNA]</scope>
    <source>
        <strain evidence="5 6">Enr13</strain>
    </source>
</reference>